<reference evidence="3 4" key="1">
    <citation type="submission" date="2018-12" db="EMBL/GenBank/DDBJ databases">
        <authorList>
            <person name="Li F."/>
        </authorList>
    </citation>
    <scope>NUCLEOTIDE SEQUENCE [LARGE SCALE GENOMIC DNA]</scope>
    <source>
        <strain evidence="3 4">8H24J-4-2</strain>
    </source>
</reference>
<feature type="domain" description="NERD" evidence="2">
    <location>
        <begin position="90"/>
        <end position="201"/>
    </location>
</feature>
<evidence type="ECO:0000313" key="3">
    <source>
        <dbReference type="EMBL" id="RWZ67844.1"/>
    </source>
</evidence>
<protein>
    <submittedName>
        <fullName evidence="3">NERD domain-containing protein</fullName>
    </submittedName>
</protein>
<evidence type="ECO:0000256" key="1">
    <source>
        <dbReference type="SAM" id="Phobius"/>
    </source>
</evidence>
<dbReference type="AlphaFoldDB" id="A0A3S3ZYR9"/>
<proteinExistence type="predicted"/>
<dbReference type="OrthoDB" id="5793358at2"/>
<keyword evidence="4" id="KW-1185">Reference proteome</keyword>
<keyword evidence="1" id="KW-0472">Membrane</keyword>
<keyword evidence="1" id="KW-0812">Transmembrane</keyword>
<dbReference type="EMBL" id="RZNC01000001">
    <property type="protein sequence ID" value="RWZ67844.1"/>
    <property type="molecule type" value="Genomic_DNA"/>
</dbReference>
<name>A0A3S3ZYR9_9MICO</name>
<dbReference type="Pfam" id="PF08378">
    <property type="entry name" value="NERD"/>
    <property type="match status" value="1"/>
</dbReference>
<dbReference type="Proteomes" id="UP000288603">
    <property type="component" value="Unassembled WGS sequence"/>
</dbReference>
<dbReference type="RefSeq" id="WP_128497048.1">
    <property type="nucleotide sequence ID" value="NZ_RZNC01000001.1"/>
</dbReference>
<comment type="caution">
    <text evidence="3">The sequence shown here is derived from an EMBL/GenBank/DDBJ whole genome shotgun (WGS) entry which is preliminary data.</text>
</comment>
<keyword evidence="1" id="KW-1133">Transmembrane helix</keyword>
<sequence>MAETSFARHGVAPRVVSPVARPRREPTPVVGGSATGRADLAALVRVGGRRAGQMCTEHVSRFERDKRRPSLLRRVFGAGPLSDGEREAFDAARGERLVGAELDKLSPSWIVLHSLPAPGASGDLDHVVVGPAGLFAITTRYVDGERVFVADDYLLTSGLRTPFAREAIAAARRTAQLAGRTLPPSVSARPVLAIAGARAVRVGVRARAVDVRDAAVVRSWLESQPVVLDAYTVERVGARVAAAFEESSRVDLASDSTSAAASETRFRRLEREIAAARRIRSLWRVVGACAVTAGVWVAFAHLPSWLALHVG</sequence>
<dbReference type="PROSITE" id="PS50965">
    <property type="entry name" value="NERD"/>
    <property type="match status" value="1"/>
</dbReference>
<feature type="transmembrane region" description="Helical" evidence="1">
    <location>
        <begin position="281"/>
        <end position="302"/>
    </location>
</feature>
<organism evidence="3 4">
    <name type="scientific">Labedella populi</name>
    <dbReference type="NCBI Taxonomy" id="2498850"/>
    <lineage>
        <taxon>Bacteria</taxon>
        <taxon>Bacillati</taxon>
        <taxon>Actinomycetota</taxon>
        <taxon>Actinomycetes</taxon>
        <taxon>Micrococcales</taxon>
        <taxon>Microbacteriaceae</taxon>
        <taxon>Labedella</taxon>
    </lineage>
</organism>
<evidence type="ECO:0000313" key="4">
    <source>
        <dbReference type="Proteomes" id="UP000288603"/>
    </source>
</evidence>
<accession>A0A3S3ZYR9</accession>
<dbReference type="InterPro" id="IPR011528">
    <property type="entry name" value="NERD"/>
</dbReference>
<evidence type="ECO:0000259" key="2">
    <source>
        <dbReference type="PROSITE" id="PS50965"/>
    </source>
</evidence>
<gene>
    <name evidence="3" type="ORF">ELQ92_00800</name>
</gene>